<keyword evidence="5" id="KW-0175">Coiled coil</keyword>
<feature type="domain" description="Dynein heavy chain region D6 P-loop" evidence="9">
    <location>
        <begin position="4"/>
        <end position="118"/>
    </location>
</feature>
<feature type="domain" description="Dynein heavy chain C-terminal" evidence="11">
    <location>
        <begin position="294"/>
        <end position="619"/>
    </location>
</feature>
<dbReference type="Gene3D" id="1.10.8.720">
    <property type="entry name" value="Region D6 of dynein motor"/>
    <property type="match status" value="1"/>
</dbReference>
<dbReference type="GO" id="GO:0000166">
    <property type="term" value="F:nucleotide binding"/>
    <property type="evidence" value="ECO:0007669"/>
    <property type="project" value="UniProtKB-KW"/>
</dbReference>
<reference evidence="13" key="2">
    <citation type="submission" date="2023-11" db="UniProtKB">
        <authorList>
            <consortium name="WormBaseParasite"/>
        </authorList>
    </citation>
    <scope>IDENTIFICATION</scope>
</reference>
<sequence>MDRFTPLVFILSTGSDPMNQFQKFAKEYGYSERVHSVSLGQGQGPKAEKLIEEASKTGDWVFLQNCHLAASWMIRLEEIVKQRAENPRSTHVDYRLYLSSMPAKSFPIFVLQNSVKVTNEPPKGLRANLSRAINDISKGVFETHVLGADWRKLVFGICFFHSIILERKKFGPLGWNISYDFNDSDRECAILNLEMFCQESHIPWDALTYITAEITYGGRVTDFWDQRCLRTILQRFFHPSTLEQGYVYSSSGIYYPPDKKTLSEYAEYVSSLPFSAAPELFGMHENANLVYQLQETSKLISVILNVQPRTSTSATGKTSDELVYENADSILKKLPEKINIEEARSDLFETDDKGRVDSLTTVLTQEIDRFNKLLSIIRNSLKQLRKAIKGFVVMSEDLEGIYTAFLQNSIPEMWSSKAYPSLKPLGSWVKDLVLRCDFIHTWMVRGKPISFWISGFFFPQGFLTGILQNYARKYDYPIDHLTFNFNVLPHYRYQEEISLATSRLRLSEVLECDKSLREPEDGVLVHGLYMDGFRWDDKTMQVTDSILGEMLAVMPVLHMKPEMDYTPDPSHYIAPLYKTAARAGVLSTTGMSTNFIVAVPLKTNKPPEYWIEMGSSLLCECVNS</sequence>
<evidence type="ECO:0000256" key="6">
    <source>
        <dbReference type="ARBA" id="ARBA00023069"/>
    </source>
</evidence>
<dbReference type="Proteomes" id="UP000050795">
    <property type="component" value="Unassembled WGS sequence"/>
</dbReference>
<dbReference type="AlphaFoldDB" id="A0AA85J708"/>
<protein>
    <submittedName>
        <fullName evidence="13">Uncharacterized protein</fullName>
    </submittedName>
</protein>
<dbReference type="GO" id="GO:0030286">
    <property type="term" value="C:dynein complex"/>
    <property type="evidence" value="ECO:0007669"/>
    <property type="project" value="InterPro"/>
</dbReference>
<evidence type="ECO:0000259" key="9">
    <source>
        <dbReference type="Pfam" id="PF03028"/>
    </source>
</evidence>
<dbReference type="PANTHER" id="PTHR22878">
    <property type="entry name" value="DYNEIN HEAVY CHAIN 6, AXONEMAL-LIKE-RELATED"/>
    <property type="match status" value="1"/>
</dbReference>
<dbReference type="Gene3D" id="1.20.1270.280">
    <property type="match status" value="1"/>
</dbReference>
<evidence type="ECO:0000313" key="12">
    <source>
        <dbReference type="Proteomes" id="UP000050795"/>
    </source>
</evidence>
<dbReference type="WBParaSite" id="TREG1_13320.1">
    <property type="protein sequence ID" value="TREG1_13320.1"/>
    <property type="gene ID" value="TREG1_13320"/>
</dbReference>
<evidence type="ECO:0000256" key="2">
    <source>
        <dbReference type="ARBA" id="ARBA00004245"/>
    </source>
</evidence>
<evidence type="ECO:0000256" key="7">
    <source>
        <dbReference type="ARBA" id="ARBA00023212"/>
    </source>
</evidence>
<comment type="subcellular location">
    <subcellularLocation>
        <location evidence="1">Cell projection</location>
        <location evidence="1">Cilium</location>
    </subcellularLocation>
    <subcellularLocation>
        <location evidence="2">Cytoplasm</location>
        <location evidence="2">Cytoskeleton</location>
    </subcellularLocation>
</comment>
<dbReference type="InterPro" id="IPR004273">
    <property type="entry name" value="Dynein_heavy_D6_P-loop"/>
</dbReference>
<evidence type="ECO:0000256" key="3">
    <source>
        <dbReference type="ARBA" id="ARBA00022490"/>
    </source>
</evidence>
<dbReference type="PANTHER" id="PTHR22878:SF68">
    <property type="entry name" value="DYNEIN HEAVY CHAIN 6, AXONEMAL-LIKE"/>
    <property type="match status" value="1"/>
</dbReference>
<dbReference type="Pfam" id="PF18198">
    <property type="entry name" value="AAA_lid_11"/>
    <property type="match status" value="1"/>
</dbReference>
<dbReference type="GO" id="GO:0007018">
    <property type="term" value="P:microtubule-based movement"/>
    <property type="evidence" value="ECO:0007669"/>
    <property type="project" value="InterPro"/>
</dbReference>
<dbReference type="FunFam" id="1.10.8.720:FF:000007">
    <property type="entry name" value="Dynein axonemal heavy chain 6"/>
    <property type="match status" value="1"/>
</dbReference>
<name>A0AA85J708_TRIRE</name>
<keyword evidence="6" id="KW-0969">Cilium</keyword>
<evidence type="ECO:0000256" key="5">
    <source>
        <dbReference type="ARBA" id="ARBA00023054"/>
    </source>
</evidence>
<dbReference type="FunFam" id="3.40.50.300:FF:000362">
    <property type="entry name" value="Dynein, axonemal, heavy chain 6"/>
    <property type="match status" value="1"/>
</dbReference>
<dbReference type="InterPro" id="IPR027417">
    <property type="entry name" value="P-loop_NTPase"/>
</dbReference>
<evidence type="ECO:0000256" key="4">
    <source>
        <dbReference type="ARBA" id="ARBA00022741"/>
    </source>
</evidence>
<dbReference type="InterPro" id="IPR042219">
    <property type="entry name" value="AAA_lid_11_sf"/>
</dbReference>
<dbReference type="GO" id="GO:0045505">
    <property type="term" value="F:dynein intermediate chain binding"/>
    <property type="evidence" value="ECO:0007669"/>
    <property type="project" value="InterPro"/>
</dbReference>
<keyword evidence="12" id="KW-1185">Reference proteome</keyword>
<dbReference type="Pfam" id="PF18199">
    <property type="entry name" value="Dynein_C"/>
    <property type="match status" value="1"/>
</dbReference>
<accession>A0AA85J708</accession>
<dbReference type="GO" id="GO:0008569">
    <property type="term" value="F:minus-end-directed microtubule motor activity"/>
    <property type="evidence" value="ECO:0007669"/>
    <property type="project" value="InterPro"/>
</dbReference>
<dbReference type="InterPro" id="IPR041228">
    <property type="entry name" value="Dynein_C"/>
</dbReference>
<dbReference type="FunFam" id="3.10.490.20:FF:000005">
    <property type="entry name" value="Dynein axonemal heavy chain 6"/>
    <property type="match status" value="1"/>
</dbReference>
<keyword evidence="8" id="KW-0966">Cell projection</keyword>
<dbReference type="InterPro" id="IPR041658">
    <property type="entry name" value="AAA_lid_11"/>
</dbReference>
<proteinExistence type="predicted"/>
<reference evidence="12" key="1">
    <citation type="submission" date="2022-06" db="EMBL/GenBank/DDBJ databases">
        <authorList>
            <person name="Berger JAMES D."/>
            <person name="Berger JAMES D."/>
        </authorList>
    </citation>
    <scope>NUCLEOTIDE SEQUENCE [LARGE SCALE GENOMIC DNA]</scope>
</reference>
<evidence type="ECO:0000256" key="1">
    <source>
        <dbReference type="ARBA" id="ARBA00004138"/>
    </source>
</evidence>
<evidence type="ECO:0000259" key="10">
    <source>
        <dbReference type="Pfam" id="PF18198"/>
    </source>
</evidence>
<feature type="domain" description="Dynein heavy chain AAA lid" evidence="10">
    <location>
        <begin position="150"/>
        <end position="287"/>
    </location>
</feature>
<dbReference type="InterPro" id="IPR043160">
    <property type="entry name" value="Dynein_C_barrel"/>
</dbReference>
<dbReference type="Gene3D" id="3.40.50.300">
    <property type="entry name" value="P-loop containing nucleotide triphosphate hydrolases"/>
    <property type="match status" value="1"/>
</dbReference>
<dbReference type="FunFam" id="1.20.1270.280:FF:000009">
    <property type="entry name" value="Dynein, axonemal, heavy chain 6"/>
    <property type="match status" value="1"/>
</dbReference>
<evidence type="ECO:0000259" key="11">
    <source>
        <dbReference type="Pfam" id="PF18199"/>
    </source>
</evidence>
<evidence type="ECO:0000313" key="13">
    <source>
        <dbReference type="WBParaSite" id="TREG1_13320.1"/>
    </source>
</evidence>
<dbReference type="Gene3D" id="3.10.490.20">
    <property type="match status" value="1"/>
</dbReference>
<dbReference type="GO" id="GO:0051959">
    <property type="term" value="F:dynein light intermediate chain binding"/>
    <property type="evidence" value="ECO:0007669"/>
    <property type="project" value="InterPro"/>
</dbReference>
<keyword evidence="3" id="KW-0963">Cytoplasm</keyword>
<dbReference type="GO" id="GO:0005929">
    <property type="term" value="C:cilium"/>
    <property type="evidence" value="ECO:0007669"/>
    <property type="project" value="UniProtKB-SubCell"/>
</dbReference>
<dbReference type="InterPro" id="IPR026983">
    <property type="entry name" value="DHC"/>
</dbReference>
<keyword evidence="4" id="KW-0547">Nucleotide-binding</keyword>
<keyword evidence="7" id="KW-0206">Cytoskeleton</keyword>
<evidence type="ECO:0000256" key="8">
    <source>
        <dbReference type="ARBA" id="ARBA00023273"/>
    </source>
</evidence>
<dbReference type="Pfam" id="PF03028">
    <property type="entry name" value="Dynein_heavy"/>
    <property type="match status" value="1"/>
</dbReference>
<organism evidence="12 13">
    <name type="scientific">Trichobilharzia regenti</name>
    <name type="common">Nasal bird schistosome</name>
    <dbReference type="NCBI Taxonomy" id="157069"/>
    <lineage>
        <taxon>Eukaryota</taxon>
        <taxon>Metazoa</taxon>
        <taxon>Spiralia</taxon>
        <taxon>Lophotrochozoa</taxon>
        <taxon>Platyhelminthes</taxon>
        <taxon>Trematoda</taxon>
        <taxon>Digenea</taxon>
        <taxon>Strigeidida</taxon>
        <taxon>Schistosomatoidea</taxon>
        <taxon>Schistosomatidae</taxon>
        <taxon>Trichobilharzia</taxon>
    </lineage>
</organism>